<dbReference type="GO" id="GO:0003723">
    <property type="term" value="F:RNA binding"/>
    <property type="evidence" value="ECO:0007669"/>
    <property type="project" value="UniProtKB-UniRule"/>
</dbReference>
<dbReference type="Pfam" id="PF00270">
    <property type="entry name" value="DEAD"/>
    <property type="match status" value="1"/>
</dbReference>
<keyword evidence="3 7" id="KW-0347">Helicase</keyword>
<comment type="domain">
    <text evidence="7">The Q motif is unique to and characteristic of the DEAD box family of RNA helicases and controls ATP binding and hydrolysis.</text>
</comment>
<evidence type="ECO:0000256" key="1">
    <source>
        <dbReference type="ARBA" id="ARBA00022741"/>
    </source>
</evidence>
<dbReference type="PROSITE" id="PS51194">
    <property type="entry name" value="HELICASE_CTER"/>
    <property type="match status" value="1"/>
</dbReference>
<feature type="domain" description="Helicase ATP-binding" evidence="8">
    <location>
        <begin position="50"/>
        <end position="212"/>
    </location>
</feature>
<evidence type="ECO:0000256" key="3">
    <source>
        <dbReference type="ARBA" id="ARBA00022806"/>
    </source>
</evidence>
<organism evidence="11 12">
    <name type="scientific">Linnemannia exigua</name>
    <dbReference type="NCBI Taxonomy" id="604196"/>
    <lineage>
        <taxon>Eukaryota</taxon>
        <taxon>Fungi</taxon>
        <taxon>Fungi incertae sedis</taxon>
        <taxon>Mucoromycota</taxon>
        <taxon>Mortierellomycotina</taxon>
        <taxon>Mortierellomycetes</taxon>
        <taxon>Mortierellales</taxon>
        <taxon>Mortierellaceae</taxon>
        <taxon>Linnemannia</taxon>
    </lineage>
</organism>
<dbReference type="Pfam" id="PF00271">
    <property type="entry name" value="Helicase_C"/>
    <property type="match status" value="1"/>
</dbReference>
<comment type="catalytic activity">
    <reaction evidence="7">
        <text>ATP + H2O = ADP + phosphate + H(+)</text>
        <dbReference type="Rhea" id="RHEA:13065"/>
        <dbReference type="ChEBI" id="CHEBI:15377"/>
        <dbReference type="ChEBI" id="CHEBI:15378"/>
        <dbReference type="ChEBI" id="CHEBI:30616"/>
        <dbReference type="ChEBI" id="CHEBI:43474"/>
        <dbReference type="ChEBI" id="CHEBI:456216"/>
        <dbReference type="EC" id="3.6.4.13"/>
    </reaction>
</comment>
<dbReference type="EMBL" id="JAAAIL010000188">
    <property type="protein sequence ID" value="KAG0278538.1"/>
    <property type="molecule type" value="Genomic_DNA"/>
</dbReference>
<evidence type="ECO:0000259" key="10">
    <source>
        <dbReference type="PROSITE" id="PS51195"/>
    </source>
</evidence>
<evidence type="ECO:0000256" key="4">
    <source>
        <dbReference type="ARBA" id="ARBA00022840"/>
    </source>
</evidence>
<feature type="short sequence motif" description="Q motif" evidence="6">
    <location>
        <begin position="19"/>
        <end position="47"/>
    </location>
</feature>
<dbReference type="PANTHER" id="PTHR24031">
    <property type="entry name" value="RNA HELICASE"/>
    <property type="match status" value="1"/>
</dbReference>
<comment type="caution">
    <text evidence="11">The sequence shown here is derived from an EMBL/GenBank/DDBJ whole genome shotgun (WGS) entry which is preliminary data.</text>
</comment>
<keyword evidence="4 7" id="KW-0067">ATP-binding</keyword>
<evidence type="ECO:0000256" key="5">
    <source>
        <dbReference type="ARBA" id="ARBA00022884"/>
    </source>
</evidence>
<dbReference type="InterPro" id="IPR001650">
    <property type="entry name" value="Helicase_C-like"/>
</dbReference>
<keyword evidence="12" id="KW-1185">Reference proteome</keyword>
<accession>A0AAD4DHR9</accession>
<feature type="domain" description="DEAD-box RNA helicase Q" evidence="10">
    <location>
        <begin position="19"/>
        <end position="47"/>
    </location>
</feature>
<evidence type="ECO:0000256" key="7">
    <source>
        <dbReference type="RuleBase" id="RU365068"/>
    </source>
</evidence>
<protein>
    <recommendedName>
        <fullName evidence="7">ATP-dependent RNA helicase</fullName>
        <ecNumber evidence="7">3.6.4.13</ecNumber>
    </recommendedName>
</protein>
<comment type="function">
    <text evidence="7">RNA helicase.</text>
</comment>
<dbReference type="GO" id="GO:0005524">
    <property type="term" value="F:ATP binding"/>
    <property type="evidence" value="ECO:0007669"/>
    <property type="project" value="UniProtKB-UniRule"/>
</dbReference>
<evidence type="ECO:0000259" key="8">
    <source>
        <dbReference type="PROSITE" id="PS51192"/>
    </source>
</evidence>
<evidence type="ECO:0000313" key="11">
    <source>
        <dbReference type="EMBL" id="KAG0278538.1"/>
    </source>
</evidence>
<dbReference type="SMART" id="SM00487">
    <property type="entry name" value="DEXDc"/>
    <property type="match status" value="1"/>
</dbReference>
<evidence type="ECO:0000259" key="9">
    <source>
        <dbReference type="PROSITE" id="PS51194"/>
    </source>
</evidence>
<feature type="domain" description="Helicase C-terminal" evidence="9">
    <location>
        <begin position="268"/>
        <end position="417"/>
    </location>
</feature>
<evidence type="ECO:0000256" key="6">
    <source>
        <dbReference type="PROSITE-ProRule" id="PRU00552"/>
    </source>
</evidence>
<dbReference type="PROSITE" id="PS51192">
    <property type="entry name" value="HELICASE_ATP_BIND_1"/>
    <property type="match status" value="1"/>
</dbReference>
<keyword evidence="2 7" id="KW-0378">Hydrolase</keyword>
<evidence type="ECO:0000313" key="12">
    <source>
        <dbReference type="Proteomes" id="UP001194580"/>
    </source>
</evidence>
<dbReference type="InterPro" id="IPR014001">
    <property type="entry name" value="Helicase_ATP-bd"/>
</dbReference>
<dbReference type="InterPro" id="IPR027417">
    <property type="entry name" value="P-loop_NTPase"/>
</dbReference>
<name>A0AAD4DHR9_9FUNG</name>
<dbReference type="EC" id="3.6.4.13" evidence="7"/>
<dbReference type="InterPro" id="IPR014014">
    <property type="entry name" value="RNA_helicase_DEAD_Q_motif"/>
</dbReference>
<dbReference type="Proteomes" id="UP001194580">
    <property type="component" value="Unassembled WGS sequence"/>
</dbReference>
<gene>
    <name evidence="11" type="primary">TIF1_2</name>
    <name evidence="11" type="ORF">BGZ95_003761</name>
</gene>
<dbReference type="InterPro" id="IPR011545">
    <property type="entry name" value="DEAD/DEAH_box_helicase_dom"/>
</dbReference>
<dbReference type="SUPFAM" id="SSF52540">
    <property type="entry name" value="P-loop containing nucleoside triphosphate hydrolases"/>
    <property type="match status" value="2"/>
</dbReference>
<proteinExistence type="inferred from homology"/>
<evidence type="ECO:0000256" key="2">
    <source>
        <dbReference type="ARBA" id="ARBA00022801"/>
    </source>
</evidence>
<keyword evidence="1 7" id="KW-0547">Nucleotide-binding</keyword>
<dbReference type="PROSITE" id="PS51195">
    <property type="entry name" value="Q_MOTIF"/>
    <property type="match status" value="1"/>
</dbReference>
<dbReference type="GO" id="GO:0016787">
    <property type="term" value="F:hydrolase activity"/>
    <property type="evidence" value="ECO:0007669"/>
    <property type="project" value="UniProtKB-KW"/>
</dbReference>
<sequence>MTFPLDYHQFKANYDHAIGSFGRMGLSPRLTEALKTKTIDTPTPVQQQAICPILKGRNVVVKAESGTGRRVAFAIAALQKIDTRQQECQVVILTPDQAGALEVVESLKDLGGAMGIVSWTYPEDEEESSRIIWPPAVHIVVGTPGSVMGHIQALGLSSSSVSLLMITDMDRILLKRLGSAVESIFQLLAPSTSRSNPKLQVALYFDLQTPDLVRITDQLTFTHPQRQEQHGGETVRIFVRKSHLSLERVPHYYVDVSREEWKFETLCDLYELLMLPQIVVFCNTRTSQDRLISLLRAPASPLIDVPVASLHESLSTSERATVMQTYRRGESRILILSTPLTLKHVDVAQVPLILGYDFPLDQEVYLRRCGAWPSRFGRRSFFVSFVIGAEEIAVMRGIEEGLGTEVPEMPMNIADLV</sequence>
<keyword evidence="11" id="KW-0648">Protein biosynthesis</keyword>
<keyword evidence="5 7" id="KW-0694">RNA-binding</keyword>
<dbReference type="AlphaFoldDB" id="A0AAD4DHR9"/>
<comment type="similarity">
    <text evidence="7">Belongs to the DEAD box helicase family.</text>
</comment>
<dbReference type="GO" id="GO:0003724">
    <property type="term" value="F:RNA helicase activity"/>
    <property type="evidence" value="ECO:0007669"/>
    <property type="project" value="UniProtKB-EC"/>
</dbReference>
<dbReference type="Gene3D" id="3.40.50.300">
    <property type="entry name" value="P-loop containing nucleotide triphosphate hydrolases"/>
    <property type="match status" value="2"/>
</dbReference>
<reference evidence="11" key="1">
    <citation type="journal article" date="2020" name="Fungal Divers.">
        <title>Resolving the Mortierellaceae phylogeny through synthesis of multi-gene phylogenetics and phylogenomics.</title>
        <authorList>
            <person name="Vandepol N."/>
            <person name="Liber J."/>
            <person name="Desiro A."/>
            <person name="Na H."/>
            <person name="Kennedy M."/>
            <person name="Barry K."/>
            <person name="Grigoriev I.V."/>
            <person name="Miller A.N."/>
            <person name="O'Donnell K."/>
            <person name="Stajich J.E."/>
            <person name="Bonito G."/>
        </authorList>
    </citation>
    <scope>NUCLEOTIDE SEQUENCE</scope>
    <source>
        <strain evidence="11">NRRL 28262</strain>
    </source>
</reference>
<keyword evidence="11" id="KW-0396">Initiation factor</keyword>
<dbReference type="GO" id="GO:0003743">
    <property type="term" value="F:translation initiation factor activity"/>
    <property type="evidence" value="ECO:0007669"/>
    <property type="project" value="UniProtKB-KW"/>
</dbReference>